<comment type="caution">
    <text evidence="1">The sequence shown here is derived from an EMBL/GenBank/DDBJ whole genome shotgun (WGS) entry which is preliminary data.</text>
</comment>
<protein>
    <submittedName>
        <fullName evidence="1">Uncharacterized protein</fullName>
    </submittedName>
</protein>
<name>A0ABX1TCX0_9PROT</name>
<organism evidence="1 2">
    <name type="scientific">Candidatus Accumulibacter contiguus</name>
    <dbReference type="NCBI Taxonomy" id="2954381"/>
    <lineage>
        <taxon>Bacteria</taxon>
        <taxon>Pseudomonadati</taxon>
        <taxon>Pseudomonadota</taxon>
        <taxon>Betaproteobacteria</taxon>
        <taxon>Candidatus Accumulibacter</taxon>
    </lineage>
</organism>
<sequence length="68" mass="7387">MLIILRAINFSVCNLLGKIHDELPASCMSGVSSNRTCEIGLTAESGRTYRSVAYLLEECSRTQTMGAC</sequence>
<proteinExistence type="predicted"/>
<evidence type="ECO:0000313" key="2">
    <source>
        <dbReference type="Proteomes" id="UP000886469"/>
    </source>
</evidence>
<dbReference type="EMBL" id="SPMX01000079">
    <property type="protein sequence ID" value="NMQ07494.1"/>
    <property type="molecule type" value="Genomic_DNA"/>
</dbReference>
<gene>
    <name evidence="1" type="ORF">E4Q08_20745</name>
</gene>
<keyword evidence="2" id="KW-1185">Reference proteome</keyword>
<accession>A0ABX1TCX0</accession>
<evidence type="ECO:0000313" key="1">
    <source>
        <dbReference type="EMBL" id="NMQ07494.1"/>
    </source>
</evidence>
<dbReference type="Proteomes" id="UP000886469">
    <property type="component" value="Unassembled WGS sequence"/>
</dbReference>
<reference evidence="1" key="1">
    <citation type="submission" date="2019-03" db="EMBL/GenBank/DDBJ databases">
        <title>Metabolic reconstructions from genomes of highly enriched 'Candidatus Accumulibacter' and 'Candidatus Competibacter' bioreactor populations.</title>
        <authorList>
            <person name="Annavajhala M.K."/>
            <person name="Welles L."/>
            <person name="Abbas B."/>
            <person name="Sorokin D."/>
            <person name="Park H."/>
            <person name="Van Loosdrecht M."/>
            <person name="Chandran K."/>
        </authorList>
    </citation>
    <scope>NUCLEOTIDE SEQUENCE</scope>
    <source>
        <strain evidence="1">SBR_L</strain>
    </source>
</reference>